<gene>
    <name evidence="2" type="ORF">HMPREF0724_14122</name>
</gene>
<dbReference type="Proteomes" id="UP000004245">
    <property type="component" value="Unassembled WGS sequence"/>
</dbReference>
<proteinExistence type="predicted"/>
<evidence type="ECO:0000313" key="3">
    <source>
        <dbReference type="Proteomes" id="UP000004245"/>
    </source>
</evidence>
<dbReference type="EMBL" id="ADNW02000022">
    <property type="protein sequence ID" value="EGD22206.1"/>
    <property type="molecule type" value="Genomic_DNA"/>
</dbReference>
<feature type="region of interest" description="Disordered" evidence="1">
    <location>
        <begin position="1"/>
        <end position="22"/>
    </location>
</feature>
<evidence type="ECO:0000313" key="2">
    <source>
        <dbReference type="EMBL" id="EGD22206.1"/>
    </source>
</evidence>
<sequence length="193" mass="19791">MTARVDAARRRPRAELDAADRAPDWHDNHVRTTFLTTPLSRRAALRAAGGAALGTTALTLITGCSDPGDADTPAEMDALTEQARLARRDAANATATIAGRPDLAAALGVIAAERTAHADALDEEIARAASTPPSSTTTTPPAAAPVPIDQLRADLASAQRDAGKLARTQSGYRAGLLGSISAACAAQQVVLLP</sequence>
<dbReference type="AlphaFoldDB" id="E9T5R6"/>
<dbReference type="STRING" id="43767.A6I91_20165"/>
<comment type="caution">
    <text evidence="2">The sequence shown here is derived from an EMBL/GenBank/DDBJ whole genome shotgun (WGS) entry which is preliminary data.</text>
</comment>
<accession>E9T5R6</accession>
<reference evidence="2" key="1">
    <citation type="submission" date="2011-01" db="EMBL/GenBank/DDBJ databases">
        <authorList>
            <person name="Muzny D."/>
            <person name="Qin X."/>
            <person name="Buhay C."/>
            <person name="Dugan-Rocha S."/>
            <person name="Ding Y."/>
            <person name="Chen G."/>
            <person name="Hawes A."/>
            <person name="Holder M."/>
            <person name="Jhangiani S."/>
            <person name="Johnson A."/>
            <person name="Khan Z."/>
            <person name="Li Z."/>
            <person name="Liu W."/>
            <person name="Liu X."/>
            <person name="Perez L."/>
            <person name="Shen H."/>
            <person name="Wang Q."/>
            <person name="Watt J."/>
            <person name="Xi L."/>
            <person name="Xin Y."/>
            <person name="Zhou J."/>
            <person name="Deng J."/>
            <person name="Jiang H."/>
            <person name="Liu Y."/>
            <person name="Qu J."/>
            <person name="Song X.-Z."/>
            <person name="Zhang L."/>
            <person name="Villasana D."/>
            <person name="Johnson A."/>
            <person name="Liu J."/>
            <person name="Liyanage D."/>
            <person name="Lorensuhewa L."/>
            <person name="Robinson T."/>
            <person name="Song A."/>
            <person name="Song B.-B."/>
            <person name="Dinh H."/>
            <person name="Thornton R."/>
            <person name="Coyle M."/>
            <person name="Francisco L."/>
            <person name="Jackson L."/>
            <person name="Javaid M."/>
            <person name="Korchina V."/>
            <person name="Kovar C."/>
            <person name="Mata R."/>
            <person name="Mathew T."/>
            <person name="Ngo R."/>
            <person name="Nguyen L."/>
            <person name="Nguyen N."/>
            <person name="Okwuonu G."/>
            <person name="Ongeri F."/>
            <person name="Pham C."/>
            <person name="Simmons D."/>
            <person name="Wilczek-Boney K."/>
            <person name="Hale W."/>
            <person name="Jakkamsetti A."/>
            <person name="Pham P."/>
            <person name="Ruth R."/>
            <person name="San Lucas F."/>
            <person name="Warren J."/>
            <person name="Zhang J."/>
            <person name="Zhao Z."/>
            <person name="Zhou C."/>
            <person name="Zhu D."/>
            <person name="Lee S."/>
            <person name="Bess C."/>
            <person name="Blankenburg K."/>
            <person name="Forbes L."/>
            <person name="Fu Q."/>
            <person name="Gubbala S."/>
            <person name="Hirani K."/>
            <person name="Jayaseelan J.C."/>
            <person name="Lara F."/>
            <person name="Munidasa M."/>
            <person name="Palculict T."/>
            <person name="Patil S."/>
            <person name="Pu L.-L."/>
            <person name="Saada N."/>
            <person name="Tang L."/>
            <person name="Weissenberger G."/>
            <person name="Zhu Y."/>
            <person name="Hemphill L."/>
            <person name="Shang Y."/>
            <person name="Youmans B."/>
            <person name="Ayvaz T."/>
            <person name="Ross M."/>
            <person name="Santibanez J."/>
            <person name="Aqrawi P."/>
            <person name="Gross S."/>
            <person name="Joshi V."/>
            <person name="Fowler G."/>
            <person name="Nazareth L."/>
            <person name="Reid J."/>
            <person name="Worley K."/>
            <person name="Petrosino J."/>
            <person name="Highlander S."/>
            <person name="Gibbs R."/>
        </authorList>
    </citation>
    <scope>NUCLEOTIDE SEQUENCE [LARGE SCALE GENOMIC DNA]</scope>
    <source>
        <strain evidence="2">ATCC 33707</strain>
    </source>
</reference>
<keyword evidence="3" id="KW-1185">Reference proteome</keyword>
<protein>
    <submittedName>
        <fullName evidence="2">Tat pathway signal sequence domain protein</fullName>
    </submittedName>
</protein>
<dbReference type="HOGENOM" id="CLU_118078_0_0_11"/>
<evidence type="ECO:0000256" key="1">
    <source>
        <dbReference type="SAM" id="MobiDB-lite"/>
    </source>
</evidence>
<organism evidence="2 3">
    <name type="scientific">Prescottella equi ATCC 33707</name>
    <dbReference type="NCBI Taxonomy" id="525370"/>
    <lineage>
        <taxon>Bacteria</taxon>
        <taxon>Bacillati</taxon>
        <taxon>Actinomycetota</taxon>
        <taxon>Actinomycetes</taxon>
        <taxon>Mycobacteriales</taxon>
        <taxon>Nocardiaceae</taxon>
        <taxon>Prescottella</taxon>
    </lineage>
</organism>
<name>E9T5R6_RHOHA</name>